<dbReference type="Pfam" id="PF24626">
    <property type="entry name" value="SH3_Tf2-1"/>
    <property type="match status" value="1"/>
</dbReference>
<dbReference type="PANTHER" id="PTHR46148">
    <property type="entry name" value="CHROMO DOMAIN-CONTAINING PROTEIN"/>
    <property type="match status" value="1"/>
</dbReference>
<evidence type="ECO:0000259" key="1">
    <source>
        <dbReference type="Pfam" id="PF24626"/>
    </source>
</evidence>
<dbReference type="GeneID" id="113861042"/>
<proteinExistence type="predicted"/>
<dbReference type="PANTHER" id="PTHR46148:SF54">
    <property type="entry name" value="RETROTRANSPOSON-LIKE PROTEIN"/>
    <property type="match status" value="1"/>
</dbReference>
<reference evidence="3" key="2">
    <citation type="submission" date="2025-08" db="UniProtKB">
        <authorList>
            <consortium name="RefSeq"/>
        </authorList>
    </citation>
    <scope>IDENTIFICATION</scope>
    <source>
        <tissue evidence="3">Young leaves</tissue>
    </source>
</reference>
<reference evidence="2" key="1">
    <citation type="journal article" date="2019" name="Toxins">
        <title>Detection of Abrin-Like and Prepropulchellin-Like Toxin Genes and Transcripts Using Whole Genome Sequencing and Full-Length Transcript Sequencing of Abrus precatorius.</title>
        <authorList>
            <person name="Hovde B.T."/>
            <person name="Daligault H.E."/>
            <person name="Hanschen E.R."/>
            <person name="Kunde Y.A."/>
            <person name="Johnson M.B."/>
            <person name="Starkenburg S.R."/>
            <person name="Johnson S.L."/>
        </authorList>
    </citation>
    <scope>NUCLEOTIDE SEQUENCE [LARGE SCALE GENOMIC DNA]</scope>
</reference>
<sequence>MFGRPPPSIPQLLLNDTSNATVQFELSNREEILRKHHTNLHKAELAMKRWADSNHRDLQFAVDDWVYVLLHPRRQISPTGGRFSKLYKRYFSPFKITQKIKEVAYKLDLPPAAKIHNVLPLKTSSRTVPSSTFSPTS</sequence>
<dbReference type="OrthoDB" id="5554229at2759"/>
<gene>
    <name evidence="3" type="primary">LOC113861042</name>
</gene>
<keyword evidence="2" id="KW-1185">Reference proteome</keyword>
<dbReference type="RefSeq" id="XP_027349442.1">
    <property type="nucleotide sequence ID" value="XM_027493641.1"/>
</dbReference>
<accession>A0A8B8KZV0</accession>
<dbReference type="InterPro" id="IPR056924">
    <property type="entry name" value="SH3_Tf2-1"/>
</dbReference>
<protein>
    <submittedName>
        <fullName evidence="3">Uncharacterized protein LOC113861042</fullName>
    </submittedName>
</protein>
<evidence type="ECO:0000313" key="2">
    <source>
        <dbReference type="Proteomes" id="UP000694853"/>
    </source>
</evidence>
<name>A0A8B8KZV0_ABRPR</name>
<feature type="domain" description="Tf2-1-like SH3-like" evidence="1">
    <location>
        <begin position="64"/>
        <end position="118"/>
    </location>
</feature>
<dbReference type="Proteomes" id="UP000694853">
    <property type="component" value="Unplaced"/>
</dbReference>
<evidence type="ECO:0000313" key="3">
    <source>
        <dbReference type="RefSeq" id="XP_027349442.1"/>
    </source>
</evidence>
<dbReference type="AlphaFoldDB" id="A0A8B8KZV0"/>
<dbReference type="KEGG" id="aprc:113861042"/>
<organism evidence="2 3">
    <name type="scientific">Abrus precatorius</name>
    <name type="common">Indian licorice</name>
    <name type="synonym">Glycine abrus</name>
    <dbReference type="NCBI Taxonomy" id="3816"/>
    <lineage>
        <taxon>Eukaryota</taxon>
        <taxon>Viridiplantae</taxon>
        <taxon>Streptophyta</taxon>
        <taxon>Embryophyta</taxon>
        <taxon>Tracheophyta</taxon>
        <taxon>Spermatophyta</taxon>
        <taxon>Magnoliopsida</taxon>
        <taxon>eudicotyledons</taxon>
        <taxon>Gunneridae</taxon>
        <taxon>Pentapetalae</taxon>
        <taxon>rosids</taxon>
        <taxon>fabids</taxon>
        <taxon>Fabales</taxon>
        <taxon>Fabaceae</taxon>
        <taxon>Papilionoideae</taxon>
        <taxon>50 kb inversion clade</taxon>
        <taxon>NPAAA clade</taxon>
        <taxon>indigoferoid/millettioid clade</taxon>
        <taxon>Abreae</taxon>
        <taxon>Abrus</taxon>
    </lineage>
</organism>